<dbReference type="InterPro" id="IPR036691">
    <property type="entry name" value="Endo/exonu/phosph_ase_sf"/>
</dbReference>
<dbReference type="EMBL" id="MBFS01000202">
    <property type="protein sequence ID" value="PVV03688.1"/>
    <property type="molecule type" value="Genomic_DNA"/>
</dbReference>
<dbReference type="Gene3D" id="3.60.10.10">
    <property type="entry name" value="Endonuclease/exonuclease/phosphatase"/>
    <property type="match status" value="1"/>
</dbReference>
<organism evidence="3 4">
    <name type="scientific">Smittium megazygosporum</name>
    <dbReference type="NCBI Taxonomy" id="133381"/>
    <lineage>
        <taxon>Eukaryota</taxon>
        <taxon>Fungi</taxon>
        <taxon>Fungi incertae sedis</taxon>
        <taxon>Zoopagomycota</taxon>
        <taxon>Kickxellomycotina</taxon>
        <taxon>Harpellomycetes</taxon>
        <taxon>Harpellales</taxon>
        <taxon>Legeriomycetaceae</taxon>
        <taxon>Smittium</taxon>
    </lineage>
</organism>
<gene>
    <name evidence="3" type="ORF">BB560_001822</name>
</gene>
<dbReference type="GO" id="GO:0005737">
    <property type="term" value="C:cytoplasm"/>
    <property type="evidence" value="ECO:0007669"/>
    <property type="project" value="TreeGrafter"/>
</dbReference>
<dbReference type="InterPro" id="IPR038772">
    <property type="entry name" value="Sph/SMPD2-like"/>
</dbReference>
<dbReference type="EC" id="3.1.4.12" evidence="1"/>
<dbReference type="STRING" id="133381.A0A2T9ZGH2"/>
<dbReference type="SUPFAM" id="SSF56219">
    <property type="entry name" value="DNase I-like"/>
    <property type="match status" value="1"/>
</dbReference>
<dbReference type="GO" id="GO:0005576">
    <property type="term" value="C:extracellular region"/>
    <property type="evidence" value="ECO:0007669"/>
    <property type="project" value="InterPro"/>
</dbReference>
<reference evidence="3 4" key="1">
    <citation type="journal article" date="2018" name="MBio">
        <title>Comparative Genomics Reveals the Core Gene Toolbox for the Fungus-Insect Symbiosis.</title>
        <authorList>
            <person name="Wang Y."/>
            <person name="Stata M."/>
            <person name="Wang W."/>
            <person name="Stajich J.E."/>
            <person name="White M.M."/>
            <person name="Moncalvo J.M."/>
        </authorList>
    </citation>
    <scope>NUCLEOTIDE SEQUENCE [LARGE SCALE GENOMIC DNA]</scope>
    <source>
        <strain evidence="3 4">SC-DP-2</strain>
    </source>
</reference>
<dbReference type="InterPro" id="IPR017766">
    <property type="entry name" value="Sphingomyelinase/PLipase_C"/>
</dbReference>
<comment type="caution">
    <text evidence="3">The sequence shown here is derived from an EMBL/GenBank/DDBJ whole genome shotgun (WGS) entry which is preliminary data.</text>
</comment>
<dbReference type="AlphaFoldDB" id="A0A2T9ZGH2"/>
<evidence type="ECO:0000256" key="2">
    <source>
        <dbReference type="ARBA" id="ARBA00022801"/>
    </source>
</evidence>
<sequence length="301" mass="33734">MSRPLRLLSQNMFIRPPGISNSGNDFKDERLEYLLENYAKEYDVLCFMEMFQFGSNRHSNFIKKCTELGFKYHVASPPKGLFSLGIDAGLLILSKYPILQNEFIQYARGVHSDALSLKGALYAKVQIPGQAENGTAAEQGDAAGGDNNYTLHLFATHTQASYGQIDKAQKSIEVRAKQLATLSKFIISTLEKHQGSEKEPVLLVGDMNVDSRAHVLGDYPYEIDERDGKESSAEYLRMIDILSGKTSETSGSSLKQNRLFVTDVLYKALDYHPVTSGATRYDEENKKVVPLDPQWIKSQDF</sequence>
<evidence type="ECO:0000313" key="3">
    <source>
        <dbReference type="EMBL" id="PVV03688.1"/>
    </source>
</evidence>
<dbReference type="Proteomes" id="UP000245609">
    <property type="component" value="Unassembled WGS sequence"/>
</dbReference>
<accession>A0A2T9ZGH2</accession>
<keyword evidence="2" id="KW-0378">Hydrolase</keyword>
<protein>
    <recommendedName>
        <fullName evidence="1">sphingomyelin phosphodiesterase</fullName>
        <ecNumber evidence="1">3.1.4.12</ecNumber>
    </recommendedName>
</protein>
<dbReference type="PANTHER" id="PTHR16320">
    <property type="entry name" value="SPHINGOMYELINASE FAMILY MEMBER"/>
    <property type="match status" value="1"/>
</dbReference>
<name>A0A2T9ZGH2_9FUNG</name>
<dbReference type="GO" id="GO:0004767">
    <property type="term" value="F:sphingomyelin phosphodiesterase activity"/>
    <property type="evidence" value="ECO:0007669"/>
    <property type="project" value="UniProtKB-EC"/>
</dbReference>
<dbReference type="CDD" id="cd09078">
    <property type="entry name" value="nSMase"/>
    <property type="match status" value="1"/>
</dbReference>
<proteinExistence type="predicted"/>
<evidence type="ECO:0000256" key="1">
    <source>
        <dbReference type="ARBA" id="ARBA00012369"/>
    </source>
</evidence>
<evidence type="ECO:0000313" key="4">
    <source>
        <dbReference type="Proteomes" id="UP000245609"/>
    </source>
</evidence>
<keyword evidence="4" id="KW-1185">Reference proteome</keyword>
<dbReference type="PANTHER" id="PTHR16320:SF1">
    <property type="entry name" value="SPHINGOMYELINASE DDB_G0288017"/>
    <property type="match status" value="1"/>
</dbReference>
<dbReference type="OrthoDB" id="40902at2759"/>